<keyword evidence="2" id="KW-1185">Reference proteome</keyword>
<dbReference type="Proteomes" id="UP000663760">
    <property type="component" value="Chromosome 2"/>
</dbReference>
<dbReference type="AlphaFoldDB" id="A0A7I8K0M7"/>
<gene>
    <name evidence="1" type="ORF">SI8410_02001929</name>
</gene>
<proteinExistence type="predicted"/>
<reference evidence="1" key="1">
    <citation type="submission" date="2020-02" db="EMBL/GenBank/DDBJ databases">
        <authorList>
            <person name="Scholz U."/>
            <person name="Mascher M."/>
            <person name="Fiebig A."/>
        </authorList>
    </citation>
    <scope>NUCLEOTIDE SEQUENCE</scope>
</reference>
<name>A0A7I8K0M7_SPIIN</name>
<evidence type="ECO:0000313" key="1">
    <source>
        <dbReference type="EMBL" id="CAA7390441.1"/>
    </source>
</evidence>
<evidence type="ECO:0000313" key="2">
    <source>
        <dbReference type="Proteomes" id="UP000663760"/>
    </source>
</evidence>
<dbReference type="PANTHER" id="PTHR37720:SF2">
    <property type="entry name" value="OS10G0481400 PROTEIN"/>
    <property type="match status" value="1"/>
</dbReference>
<organism evidence="1 2">
    <name type="scientific">Spirodela intermedia</name>
    <name type="common">Intermediate duckweed</name>
    <dbReference type="NCBI Taxonomy" id="51605"/>
    <lineage>
        <taxon>Eukaryota</taxon>
        <taxon>Viridiplantae</taxon>
        <taxon>Streptophyta</taxon>
        <taxon>Embryophyta</taxon>
        <taxon>Tracheophyta</taxon>
        <taxon>Spermatophyta</taxon>
        <taxon>Magnoliopsida</taxon>
        <taxon>Liliopsida</taxon>
        <taxon>Araceae</taxon>
        <taxon>Lemnoideae</taxon>
        <taxon>Spirodela</taxon>
    </lineage>
</organism>
<accession>A0A7I8K0M7</accession>
<dbReference type="OrthoDB" id="1895233at2759"/>
<sequence>MISLIAQERLLGFALGGAFVGVTVLEQRRAIRRSIPAQNLAPASPEPNPLLSRKKLDVDMVNLWNKAVDRSLAPLIAALSSRGW</sequence>
<dbReference type="EMBL" id="LR746265">
    <property type="protein sequence ID" value="CAA7390441.1"/>
    <property type="molecule type" value="Genomic_DNA"/>
</dbReference>
<dbReference type="PANTHER" id="PTHR37720">
    <property type="entry name" value="OS10G0481400 PROTEIN"/>
    <property type="match status" value="1"/>
</dbReference>
<protein>
    <submittedName>
        <fullName evidence="1">Uncharacterized protein</fullName>
    </submittedName>
</protein>